<dbReference type="OrthoDB" id="782563at2759"/>
<dbReference type="OMA" id="WARQSDD"/>
<dbReference type="PANTHER" id="PTHR37215:SF1">
    <property type="entry name" value="ACYL-COA-BINDING DOMAIN PROTEIN"/>
    <property type="match status" value="1"/>
</dbReference>
<protein>
    <submittedName>
        <fullName evidence="4">Uncharacterized protein LOC107777156</fullName>
    </submittedName>
</protein>
<evidence type="ECO:0000256" key="2">
    <source>
        <dbReference type="SAM" id="Phobius"/>
    </source>
</evidence>
<keyword evidence="1" id="KW-0175">Coiled coil</keyword>
<feature type="transmembrane region" description="Helical" evidence="2">
    <location>
        <begin position="9"/>
        <end position="28"/>
    </location>
</feature>
<organism evidence="3 4">
    <name type="scientific">Nicotiana tabacum</name>
    <name type="common">Common tobacco</name>
    <dbReference type="NCBI Taxonomy" id="4097"/>
    <lineage>
        <taxon>Eukaryota</taxon>
        <taxon>Viridiplantae</taxon>
        <taxon>Streptophyta</taxon>
        <taxon>Embryophyta</taxon>
        <taxon>Tracheophyta</taxon>
        <taxon>Spermatophyta</taxon>
        <taxon>Magnoliopsida</taxon>
        <taxon>eudicotyledons</taxon>
        <taxon>Gunneridae</taxon>
        <taxon>Pentapetalae</taxon>
        <taxon>asterids</taxon>
        <taxon>lamiids</taxon>
        <taxon>Solanales</taxon>
        <taxon>Solanaceae</taxon>
        <taxon>Nicotianoideae</taxon>
        <taxon>Nicotianeae</taxon>
        <taxon>Nicotiana</taxon>
    </lineage>
</organism>
<evidence type="ECO:0000313" key="4">
    <source>
        <dbReference type="RefSeq" id="XP_016452630.1"/>
    </source>
</evidence>
<sequence>MRGRGRKQMLVGLGLVMVMGLAVYLRLWTIDYRFSANETELLRRQFDLASREAMDESAVWRKRYDDEQVKSTSCQNELVKIKQLLKEDGATGSNKKLDLLQKENIDLLERLESLKQELESEKLKCSMRQI</sequence>
<dbReference type="PaxDb" id="4097-A0A1S3YKJ6"/>
<name>A0A1S3YKJ6_TOBAC</name>
<accession>A0A1S3YKJ6</accession>
<dbReference type="STRING" id="4097.A0A1S3YKJ6"/>
<evidence type="ECO:0000313" key="3">
    <source>
        <dbReference type="Proteomes" id="UP000790787"/>
    </source>
</evidence>
<dbReference type="RefSeq" id="XP_016452630.1">
    <property type="nucleotide sequence ID" value="XM_016597144.2"/>
</dbReference>
<dbReference type="Proteomes" id="UP000790787">
    <property type="component" value="Chromosome 2"/>
</dbReference>
<keyword evidence="2" id="KW-0472">Membrane</keyword>
<reference evidence="4" key="2">
    <citation type="submission" date="2025-08" db="UniProtKB">
        <authorList>
            <consortium name="RefSeq"/>
        </authorList>
    </citation>
    <scope>IDENTIFICATION</scope>
    <source>
        <tissue evidence="4">Leaf</tissue>
    </source>
</reference>
<dbReference type="PANTHER" id="PTHR37215">
    <property type="entry name" value="ACYL-COA-BINDING DOMAIN PROTEIN"/>
    <property type="match status" value="1"/>
</dbReference>
<gene>
    <name evidence="4" type="primary">LOC107777156</name>
</gene>
<dbReference type="KEGG" id="nta:107777156"/>
<dbReference type="GeneID" id="107777156"/>
<evidence type="ECO:0000256" key="1">
    <source>
        <dbReference type="SAM" id="Coils"/>
    </source>
</evidence>
<reference evidence="3" key="1">
    <citation type="journal article" date="2014" name="Nat. Commun.">
        <title>The tobacco genome sequence and its comparison with those of tomato and potato.</title>
        <authorList>
            <person name="Sierro N."/>
            <person name="Battey J.N."/>
            <person name="Ouadi S."/>
            <person name="Bakaher N."/>
            <person name="Bovet L."/>
            <person name="Willig A."/>
            <person name="Goepfert S."/>
            <person name="Peitsch M.C."/>
            <person name="Ivanov N.V."/>
        </authorList>
    </citation>
    <scope>NUCLEOTIDE SEQUENCE [LARGE SCALE GENOMIC DNA]</scope>
</reference>
<dbReference type="RefSeq" id="XP_016452630.1">
    <property type="nucleotide sequence ID" value="XM_016597144.1"/>
</dbReference>
<dbReference type="AlphaFoldDB" id="A0A1S3YKJ6"/>
<keyword evidence="2" id="KW-0812">Transmembrane</keyword>
<keyword evidence="2" id="KW-1133">Transmembrane helix</keyword>
<feature type="coiled-coil region" evidence="1">
    <location>
        <begin position="97"/>
        <end position="128"/>
    </location>
</feature>
<proteinExistence type="predicted"/>
<keyword evidence="3" id="KW-1185">Reference proteome</keyword>